<name>A0A1A9LFQ3_9FLAO</name>
<gene>
    <name evidence="2" type="ORF">A7A78_12850</name>
</gene>
<evidence type="ECO:0008006" key="4">
    <source>
        <dbReference type="Google" id="ProtNLM"/>
    </source>
</evidence>
<comment type="caution">
    <text evidence="2">The sequence shown here is derived from an EMBL/GenBank/DDBJ whole genome shotgun (WGS) entry which is preliminary data.</text>
</comment>
<keyword evidence="1" id="KW-1133">Transmembrane helix</keyword>
<dbReference type="RefSeq" id="WP_068761996.1">
    <property type="nucleotide sequence ID" value="NZ_LXIE01000021.1"/>
</dbReference>
<organism evidence="2 3">
    <name type="scientific">Aequorivita soesokkakensis</name>
    <dbReference type="NCBI Taxonomy" id="1385699"/>
    <lineage>
        <taxon>Bacteria</taxon>
        <taxon>Pseudomonadati</taxon>
        <taxon>Bacteroidota</taxon>
        <taxon>Flavobacteriia</taxon>
        <taxon>Flavobacteriales</taxon>
        <taxon>Flavobacteriaceae</taxon>
        <taxon>Aequorivita</taxon>
    </lineage>
</organism>
<keyword evidence="3" id="KW-1185">Reference proteome</keyword>
<dbReference type="Proteomes" id="UP000077552">
    <property type="component" value="Unassembled WGS sequence"/>
</dbReference>
<reference evidence="2 3" key="1">
    <citation type="submission" date="2016-05" db="EMBL/GenBank/DDBJ databases">
        <title>Genome sequencing of Vitellibacter soesokkakensis RSSK-12.</title>
        <authorList>
            <person name="Thevarajoo S."/>
            <person name="Selvaratnam C."/>
            <person name="Goh K.M."/>
            <person name="Chan K.-G."/>
            <person name="Chong C.S."/>
        </authorList>
    </citation>
    <scope>NUCLEOTIDE SEQUENCE [LARGE SCALE GENOMIC DNA]</scope>
    <source>
        <strain evidence="2 3">RSSK-12</strain>
    </source>
</reference>
<sequence length="145" mass="17104">MKEEETVLWTGQPEKNKSNKTHIFLLVFSGLLSLIFALIWNIVVWTNNTPTFFKIFGIIFLLASAFGGIIHLILHRYRRSKTYYAISTERIYVEYLFFGKHIKSYRIKSLPEPILKKYSNDVGTILINYEKPFSFKLFTLAIEYH</sequence>
<dbReference type="AlphaFoldDB" id="A0A1A9LFQ3"/>
<evidence type="ECO:0000313" key="2">
    <source>
        <dbReference type="EMBL" id="OAD91265.1"/>
    </source>
</evidence>
<feature type="transmembrane region" description="Helical" evidence="1">
    <location>
        <begin position="55"/>
        <end position="74"/>
    </location>
</feature>
<dbReference type="STRING" id="1385699.A7A78_12850"/>
<evidence type="ECO:0000313" key="3">
    <source>
        <dbReference type="Proteomes" id="UP000077552"/>
    </source>
</evidence>
<feature type="transmembrane region" description="Helical" evidence="1">
    <location>
        <begin position="23"/>
        <end position="43"/>
    </location>
</feature>
<proteinExistence type="predicted"/>
<protein>
    <recommendedName>
        <fullName evidence="4">DUF304 domain-containing protein</fullName>
    </recommendedName>
</protein>
<dbReference type="EMBL" id="LXIE01000021">
    <property type="protein sequence ID" value="OAD91265.1"/>
    <property type="molecule type" value="Genomic_DNA"/>
</dbReference>
<dbReference type="OrthoDB" id="199424at2"/>
<accession>A0A1A9LFQ3</accession>
<keyword evidence="1" id="KW-0472">Membrane</keyword>
<evidence type="ECO:0000256" key="1">
    <source>
        <dbReference type="SAM" id="Phobius"/>
    </source>
</evidence>
<keyword evidence="1" id="KW-0812">Transmembrane</keyword>